<evidence type="ECO:0000256" key="1">
    <source>
        <dbReference type="ARBA" id="ARBA00022729"/>
    </source>
</evidence>
<dbReference type="EMBL" id="CP017839">
    <property type="protein sequence ID" value="APA96487.1"/>
    <property type="molecule type" value="Genomic_DNA"/>
</dbReference>
<sequence>MRVLVIAALLFPAVLAPGSAVRATGSSASGDGESRAYRAAERVQELPDGMVARLRVPALWVGQQPPLDSNPLTREAFVGADVSAVIDGFHPGAQVSGTVEIGYQFGFPVALPSSFEATLKTPEVSVTGGANARLAPKLTVGPVGGGGELGEAGVTTSAEATVLPSQELAFTLNPSAGITDVSLMSAELGGPSLDIHYADAEFHATNVLGPLNMRPYVKFTVTVAGRGSYLLTFYSAPTTLV</sequence>
<feature type="chain" id="PRO_5044747657" description="Porin MspA" evidence="2">
    <location>
        <begin position="23"/>
        <end position="241"/>
    </location>
</feature>
<gene>
    <name evidence="3" type="ORF">NS506_02422</name>
</gene>
<evidence type="ECO:0000256" key="2">
    <source>
        <dbReference type="SAM" id="SignalP"/>
    </source>
</evidence>
<evidence type="ECO:0008006" key="5">
    <source>
        <dbReference type="Google" id="ProtNLM"/>
    </source>
</evidence>
<accession>A0ABC8AQN0</accession>
<name>A0ABC8AQN0_9NOCA</name>
<dbReference type="SUPFAM" id="SSF56959">
    <property type="entry name" value="Leukocidin-like"/>
    <property type="match status" value="1"/>
</dbReference>
<dbReference type="InterPro" id="IPR036435">
    <property type="entry name" value="Leukocidin/porin_MspA_sf"/>
</dbReference>
<evidence type="ECO:0000313" key="3">
    <source>
        <dbReference type="EMBL" id="APA96487.1"/>
    </source>
</evidence>
<evidence type="ECO:0000313" key="4">
    <source>
        <dbReference type="Proteomes" id="UP000180166"/>
    </source>
</evidence>
<dbReference type="Gene3D" id="2.60.40.1650">
    <property type="entry name" value="Porin MspA (Ig-like beta-sandwich domain)"/>
    <property type="match status" value="2"/>
</dbReference>
<protein>
    <recommendedName>
        <fullName evidence="5">Porin MspA</fullName>
    </recommendedName>
</protein>
<feature type="signal peptide" evidence="2">
    <location>
        <begin position="1"/>
        <end position="22"/>
    </location>
</feature>
<dbReference type="InterPro" id="IPR015286">
    <property type="entry name" value="Porin_fam_mycobact-type"/>
</dbReference>
<dbReference type="Pfam" id="PF09203">
    <property type="entry name" value="MspA"/>
    <property type="match status" value="1"/>
</dbReference>
<dbReference type="AlphaFoldDB" id="A0ABC8AQN0"/>
<keyword evidence="1 2" id="KW-0732">Signal</keyword>
<organism evidence="3 4">
    <name type="scientific">Nocardia seriolae</name>
    <dbReference type="NCBI Taxonomy" id="37332"/>
    <lineage>
        <taxon>Bacteria</taxon>
        <taxon>Bacillati</taxon>
        <taxon>Actinomycetota</taxon>
        <taxon>Actinomycetes</taxon>
        <taxon>Mycobacteriales</taxon>
        <taxon>Nocardiaceae</taxon>
        <taxon>Nocardia</taxon>
    </lineage>
</organism>
<dbReference type="Proteomes" id="UP000180166">
    <property type="component" value="Chromosome"/>
</dbReference>
<reference evidence="3 4" key="1">
    <citation type="submission" date="2016-10" db="EMBL/GenBank/DDBJ databases">
        <title>Genome sequence of Nocardia seriolae strain EM150506, isolated from Anguila japonica.</title>
        <authorList>
            <person name="Han H.-J."/>
        </authorList>
    </citation>
    <scope>NUCLEOTIDE SEQUENCE [LARGE SCALE GENOMIC DNA]</scope>
    <source>
        <strain evidence="3 4">EM150506</strain>
    </source>
</reference>
<proteinExistence type="predicted"/>
<dbReference type="KEGG" id="nsr:NS506_02422"/>